<feature type="region of interest" description="Disordered" evidence="1">
    <location>
        <begin position="1"/>
        <end position="46"/>
    </location>
</feature>
<name>A0A5B7K727_PORTR</name>
<gene>
    <name evidence="2" type="ORF">E2C01_096528</name>
</gene>
<evidence type="ECO:0000313" key="3">
    <source>
        <dbReference type="Proteomes" id="UP000324222"/>
    </source>
</evidence>
<dbReference type="Proteomes" id="UP000324222">
    <property type="component" value="Unassembled WGS sequence"/>
</dbReference>
<dbReference type="AlphaFoldDB" id="A0A5B7K727"/>
<organism evidence="2 3">
    <name type="scientific">Portunus trituberculatus</name>
    <name type="common">Swimming crab</name>
    <name type="synonym">Neptunus trituberculatus</name>
    <dbReference type="NCBI Taxonomy" id="210409"/>
    <lineage>
        <taxon>Eukaryota</taxon>
        <taxon>Metazoa</taxon>
        <taxon>Ecdysozoa</taxon>
        <taxon>Arthropoda</taxon>
        <taxon>Crustacea</taxon>
        <taxon>Multicrustacea</taxon>
        <taxon>Malacostraca</taxon>
        <taxon>Eumalacostraca</taxon>
        <taxon>Eucarida</taxon>
        <taxon>Decapoda</taxon>
        <taxon>Pleocyemata</taxon>
        <taxon>Brachyura</taxon>
        <taxon>Eubrachyura</taxon>
        <taxon>Portunoidea</taxon>
        <taxon>Portunidae</taxon>
        <taxon>Portuninae</taxon>
        <taxon>Portunus</taxon>
    </lineage>
</organism>
<dbReference type="EMBL" id="VSRR010125435">
    <property type="protein sequence ID" value="MPD01018.1"/>
    <property type="molecule type" value="Genomic_DNA"/>
</dbReference>
<evidence type="ECO:0000313" key="2">
    <source>
        <dbReference type="EMBL" id="MPD01018.1"/>
    </source>
</evidence>
<protein>
    <submittedName>
        <fullName evidence="2">Uncharacterized protein</fullName>
    </submittedName>
</protein>
<comment type="caution">
    <text evidence="2">The sequence shown here is derived from an EMBL/GenBank/DDBJ whole genome shotgun (WGS) entry which is preliminary data.</text>
</comment>
<keyword evidence="3" id="KW-1185">Reference proteome</keyword>
<accession>A0A5B7K727</accession>
<evidence type="ECO:0000256" key="1">
    <source>
        <dbReference type="SAM" id="MobiDB-lite"/>
    </source>
</evidence>
<feature type="compositionally biased region" description="Basic residues" evidence="1">
    <location>
        <begin position="8"/>
        <end position="19"/>
    </location>
</feature>
<sequence>MRLGQSKSKSRPRARRRRLYKAECSSARHSLQEHLSAAGRKYSRGN</sequence>
<reference evidence="2 3" key="1">
    <citation type="submission" date="2019-05" db="EMBL/GenBank/DDBJ databases">
        <title>Another draft genome of Portunus trituberculatus and its Hox gene families provides insights of decapod evolution.</title>
        <authorList>
            <person name="Jeong J.-H."/>
            <person name="Song I."/>
            <person name="Kim S."/>
            <person name="Choi T."/>
            <person name="Kim D."/>
            <person name="Ryu S."/>
            <person name="Kim W."/>
        </authorList>
    </citation>
    <scope>NUCLEOTIDE SEQUENCE [LARGE SCALE GENOMIC DNA]</scope>
    <source>
        <tissue evidence="2">Muscle</tissue>
    </source>
</reference>
<proteinExistence type="predicted"/>